<comment type="caution">
    <text evidence="3">The sequence shown here is derived from an EMBL/GenBank/DDBJ whole genome shotgun (WGS) entry which is preliminary data.</text>
</comment>
<evidence type="ECO:0000256" key="2">
    <source>
        <dbReference type="SAM" id="MobiDB-lite"/>
    </source>
</evidence>
<dbReference type="OrthoDB" id="5982258at2759"/>
<proteinExistence type="predicted"/>
<feature type="region of interest" description="Disordered" evidence="2">
    <location>
        <begin position="1"/>
        <end position="24"/>
    </location>
</feature>
<dbReference type="AlphaFoldDB" id="A0A226D2C0"/>
<name>A0A226D2C0_FOLCA</name>
<organism evidence="3 4">
    <name type="scientific">Folsomia candida</name>
    <name type="common">Springtail</name>
    <dbReference type="NCBI Taxonomy" id="158441"/>
    <lineage>
        <taxon>Eukaryota</taxon>
        <taxon>Metazoa</taxon>
        <taxon>Ecdysozoa</taxon>
        <taxon>Arthropoda</taxon>
        <taxon>Hexapoda</taxon>
        <taxon>Collembola</taxon>
        <taxon>Entomobryomorpha</taxon>
        <taxon>Isotomoidea</taxon>
        <taxon>Isotomidae</taxon>
        <taxon>Proisotominae</taxon>
        <taxon>Folsomia</taxon>
    </lineage>
</organism>
<evidence type="ECO:0000313" key="3">
    <source>
        <dbReference type="EMBL" id="OXA39359.1"/>
    </source>
</evidence>
<protein>
    <submittedName>
        <fullName evidence="3">Uncharacterized protein</fullName>
    </submittedName>
</protein>
<evidence type="ECO:0000256" key="1">
    <source>
        <dbReference type="SAM" id="Coils"/>
    </source>
</evidence>
<sequence>MNNVKVRQSDKNNNGTFSQENFDPAQMNSEKELAKLKSDLAVLKAELNTLKNKFIGSELQIQSHGALLHHITSDTKTGNKIIIHGLRGLNNLDIKNEVINFFSDILQIQPTVYNAEVILSRKKLTYNPVLVTFESINDKILVFANCHKLKHLEDKISVWDDIPSHERKKRKLAVLEMKKLKNFGENCKIFGSRLIKNVKKILPTPHGMQKTPIIFKPFQPNVMQEITPTINNLYQPNVKQVPAECVEQMPSKFAEQQIITPTSHLTEFKQDLAVQLVLSKMHKNRLSGENRKYDQLLKLIATQRKAKFTSAKCRCNTPDKPNAYNNFIEETELDFCRAISLIEKVNEIRSLFSQMYKSRYKNYCLCGEACVEEMLLDEDFMKLCNTERIRPPSPETENKDKMFGNLFEE</sequence>
<accession>A0A226D2C0</accession>
<keyword evidence="1" id="KW-0175">Coiled coil</keyword>
<feature type="compositionally biased region" description="Polar residues" evidence="2">
    <location>
        <begin position="1"/>
        <end position="21"/>
    </location>
</feature>
<gene>
    <name evidence="3" type="ORF">Fcan01_25965</name>
</gene>
<keyword evidence="4" id="KW-1185">Reference proteome</keyword>
<reference evidence="3 4" key="1">
    <citation type="submission" date="2015-12" db="EMBL/GenBank/DDBJ databases">
        <title>The genome of Folsomia candida.</title>
        <authorList>
            <person name="Faddeeva A."/>
            <person name="Derks M.F."/>
            <person name="Anvar Y."/>
            <person name="Smit S."/>
            <person name="Van Straalen N."/>
            <person name="Roelofs D."/>
        </authorList>
    </citation>
    <scope>NUCLEOTIDE SEQUENCE [LARGE SCALE GENOMIC DNA]</scope>
    <source>
        <strain evidence="3 4">VU population</strain>
        <tissue evidence="3">Whole body</tissue>
    </source>
</reference>
<evidence type="ECO:0000313" key="4">
    <source>
        <dbReference type="Proteomes" id="UP000198287"/>
    </source>
</evidence>
<dbReference type="Proteomes" id="UP000198287">
    <property type="component" value="Unassembled WGS sequence"/>
</dbReference>
<dbReference type="EMBL" id="LNIX01000039">
    <property type="protein sequence ID" value="OXA39359.1"/>
    <property type="molecule type" value="Genomic_DNA"/>
</dbReference>
<feature type="coiled-coil region" evidence="1">
    <location>
        <begin position="26"/>
        <end position="53"/>
    </location>
</feature>